<sequence>MATRASRETAKRPDVQEKIAPPKEKLRLTGPEETMIPMVFFRALDAKKPRPILGDPYSQAILDRCDIDFSAGHFIKNDRFIEYIMNRCRQLDIWCQDFLDSHGSDPITVLHLGCGLDCRYMRMRRGPNVRWIDVDQPLVAEARARLVPAPPEDYTLRTLQITRPGWVRDIPNDRPTLVIAEGLFPYLPPGAGERVFRDIAEYFPGGEIVTDHVSPLLVRLSGAIRFLRTSGSRFHWGVDDPRREIEVLHPRLQLKECLHWTDFMAEHPPLFGVAMTKIMGTFLPGWRSSLKLMRLEY</sequence>
<accession>A0A423VE61</accession>
<dbReference type="InterPro" id="IPR007213">
    <property type="entry name" value="Ppm1/Ppm2/Tcmp"/>
</dbReference>
<keyword evidence="1" id="KW-0489">Methyltransferase</keyword>
<evidence type="ECO:0000313" key="5">
    <source>
        <dbReference type="Proteomes" id="UP000284375"/>
    </source>
</evidence>
<dbReference type="Pfam" id="PF04072">
    <property type="entry name" value="LCM"/>
    <property type="match status" value="1"/>
</dbReference>
<gene>
    <name evidence="4" type="ORF">VSDG_09088</name>
</gene>
<organism evidence="4 5">
    <name type="scientific">Cytospora chrysosperma</name>
    <name type="common">Cytospora canker fungus</name>
    <name type="synonym">Sphaeria chrysosperma</name>
    <dbReference type="NCBI Taxonomy" id="252740"/>
    <lineage>
        <taxon>Eukaryota</taxon>
        <taxon>Fungi</taxon>
        <taxon>Dikarya</taxon>
        <taxon>Ascomycota</taxon>
        <taxon>Pezizomycotina</taxon>
        <taxon>Sordariomycetes</taxon>
        <taxon>Sordariomycetidae</taxon>
        <taxon>Diaporthales</taxon>
        <taxon>Cytosporaceae</taxon>
        <taxon>Cytospora</taxon>
    </lineage>
</organism>
<dbReference type="GO" id="GO:0032259">
    <property type="term" value="P:methylation"/>
    <property type="evidence" value="ECO:0007669"/>
    <property type="project" value="UniProtKB-KW"/>
</dbReference>
<dbReference type="SUPFAM" id="SSF53335">
    <property type="entry name" value="S-adenosyl-L-methionine-dependent methyltransferases"/>
    <property type="match status" value="1"/>
</dbReference>
<evidence type="ECO:0000256" key="3">
    <source>
        <dbReference type="SAM" id="MobiDB-lite"/>
    </source>
</evidence>
<name>A0A423VE61_CYTCH</name>
<dbReference type="STRING" id="252740.A0A423VE61"/>
<dbReference type="PANTHER" id="PTHR43619">
    <property type="entry name" value="S-ADENOSYL-L-METHIONINE-DEPENDENT METHYLTRANSFERASE YKTD-RELATED"/>
    <property type="match status" value="1"/>
</dbReference>
<dbReference type="GO" id="GO:0008168">
    <property type="term" value="F:methyltransferase activity"/>
    <property type="evidence" value="ECO:0007669"/>
    <property type="project" value="UniProtKB-KW"/>
</dbReference>
<dbReference type="InterPro" id="IPR016874">
    <property type="entry name" value="TcmP-like"/>
</dbReference>
<proteinExistence type="predicted"/>
<dbReference type="OrthoDB" id="203237at2759"/>
<dbReference type="InterPro" id="IPR029063">
    <property type="entry name" value="SAM-dependent_MTases_sf"/>
</dbReference>
<protein>
    <submittedName>
        <fullName evidence="4">Uncharacterized protein</fullName>
    </submittedName>
</protein>
<keyword evidence="5" id="KW-1185">Reference proteome</keyword>
<dbReference type="PANTHER" id="PTHR43619:SF2">
    <property type="entry name" value="S-ADENOSYL-L-METHIONINE-DEPENDENT METHYLTRANSFERASES SUPERFAMILY PROTEIN"/>
    <property type="match status" value="1"/>
</dbReference>
<dbReference type="EMBL" id="LJZO01000059">
    <property type="protein sequence ID" value="ROV89269.1"/>
    <property type="molecule type" value="Genomic_DNA"/>
</dbReference>
<dbReference type="AlphaFoldDB" id="A0A423VE61"/>
<comment type="caution">
    <text evidence="4">The sequence shown here is derived from an EMBL/GenBank/DDBJ whole genome shotgun (WGS) entry which is preliminary data.</text>
</comment>
<evidence type="ECO:0000256" key="2">
    <source>
        <dbReference type="ARBA" id="ARBA00022679"/>
    </source>
</evidence>
<dbReference type="Proteomes" id="UP000284375">
    <property type="component" value="Unassembled WGS sequence"/>
</dbReference>
<dbReference type="PIRSF" id="PIRSF028177">
    <property type="entry name" value="Polyketide_synth_Omtfrase_TcmP"/>
    <property type="match status" value="1"/>
</dbReference>
<keyword evidence="2" id="KW-0808">Transferase</keyword>
<dbReference type="Gene3D" id="3.40.50.150">
    <property type="entry name" value="Vaccinia Virus protein VP39"/>
    <property type="match status" value="1"/>
</dbReference>
<reference evidence="4 5" key="1">
    <citation type="submission" date="2015-09" db="EMBL/GenBank/DDBJ databases">
        <title>Host preference determinants of Valsa canker pathogens revealed by comparative genomics.</title>
        <authorList>
            <person name="Yin Z."/>
            <person name="Huang L."/>
        </authorList>
    </citation>
    <scope>NUCLEOTIDE SEQUENCE [LARGE SCALE GENOMIC DNA]</scope>
    <source>
        <strain evidence="4 5">YSFL</strain>
    </source>
</reference>
<evidence type="ECO:0000256" key="1">
    <source>
        <dbReference type="ARBA" id="ARBA00022603"/>
    </source>
</evidence>
<feature type="region of interest" description="Disordered" evidence="3">
    <location>
        <begin position="1"/>
        <end position="27"/>
    </location>
</feature>
<evidence type="ECO:0000313" key="4">
    <source>
        <dbReference type="EMBL" id="ROV89269.1"/>
    </source>
</evidence>